<accession>W0UZ53</accession>
<dbReference type="PATRIC" id="fig|1349767.4.peg.2907"/>
<keyword evidence="2" id="KW-1185">Reference proteome</keyword>
<evidence type="ECO:0000313" key="2">
    <source>
        <dbReference type="Proteomes" id="UP000027604"/>
    </source>
</evidence>
<dbReference type="KEGG" id="jag:GJA_1186"/>
<name>W0UZ53_9BURK</name>
<sequence length="50" mass="6051">MPERLRLRRLAPELLLRQLQGPELRQRLSLVPKRLPMLERQRMLGLPPER</sequence>
<dbReference type="STRING" id="1349767.GJA_1186"/>
<dbReference type="Proteomes" id="UP000027604">
    <property type="component" value="Chromosome I"/>
</dbReference>
<dbReference type="HOGENOM" id="CLU_3118700_0_0_4"/>
<protein>
    <submittedName>
        <fullName evidence="1">Uncharacterized protein</fullName>
    </submittedName>
</protein>
<gene>
    <name evidence="1" type="ORF">GJA_1186</name>
</gene>
<dbReference type="EMBL" id="HG322949">
    <property type="protein sequence ID" value="CDG81839.1"/>
    <property type="molecule type" value="Genomic_DNA"/>
</dbReference>
<proteinExistence type="predicted"/>
<dbReference type="AlphaFoldDB" id="W0UZ53"/>
<evidence type="ECO:0000313" key="1">
    <source>
        <dbReference type="EMBL" id="CDG81839.1"/>
    </source>
</evidence>
<organism evidence="1 2">
    <name type="scientific">Janthinobacterium agaricidamnosum NBRC 102515 = DSM 9628</name>
    <dbReference type="NCBI Taxonomy" id="1349767"/>
    <lineage>
        <taxon>Bacteria</taxon>
        <taxon>Pseudomonadati</taxon>
        <taxon>Pseudomonadota</taxon>
        <taxon>Betaproteobacteria</taxon>
        <taxon>Burkholderiales</taxon>
        <taxon>Oxalobacteraceae</taxon>
        <taxon>Janthinobacterium</taxon>
    </lineage>
</organism>
<reference evidence="1 2" key="1">
    <citation type="journal article" date="2015" name="Genome Announc.">
        <title>Genome Sequence of Mushroom Soft-Rot Pathogen Janthinobacterium agaricidamnosum.</title>
        <authorList>
            <person name="Graupner K."/>
            <person name="Lackner G."/>
            <person name="Hertweck C."/>
        </authorList>
    </citation>
    <scope>NUCLEOTIDE SEQUENCE [LARGE SCALE GENOMIC DNA]</scope>
    <source>
        <strain evidence="2">NBRC 102515 / DSM 9628</strain>
    </source>
</reference>